<dbReference type="AlphaFoldDB" id="A0AAV0G013"/>
<accession>A0AAV0G013</accession>
<proteinExistence type="predicted"/>
<organism evidence="1 2">
    <name type="scientific">Cuscuta epithymum</name>
    <dbReference type="NCBI Taxonomy" id="186058"/>
    <lineage>
        <taxon>Eukaryota</taxon>
        <taxon>Viridiplantae</taxon>
        <taxon>Streptophyta</taxon>
        <taxon>Embryophyta</taxon>
        <taxon>Tracheophyta</taxon>
        <taxon>Spermatophyta</taxon>
        <taxon>Magnoliopsida</taxon>
        <taxon>eudicotyledons</taxon>
        <taxon>Gunneridae</taxon>
        <taxon>Pentapetalae</taxon>
        <taxon>asterids</taxon>
        <taxon>lamiids</taxon>
        <taxon>Solanales</taxon>
        <taxon>Convolvulaceae</taxon>
        <taxon>Cuscuteae</taxon>
        <taxon>Cuscuta</taxon>
        <taxon>Cuscuta subgen. Cuscuta</taxon>
    </lineage>
</organism>
<keyword evidence="2" id="KW-1185">Reference proteome</keyword>
<evidence type="ECO:0000313" key="2">
    <source>
        <dbReference type="Proteomes" id="UP001152523"/>
    </source>
</evidence>
<name>A0AAV0G013_9ASTE</name>
<comment type="caution">
    <text evidence="1">The sequence shown here is derived from an EMBL/GenBank/DDBJ whole genome shotgun (WGS) entry which is preliminary data.</text>
</comment>
<dbReference type="Proteomes" id="UP001152523">
    <property type="component" value="Unassembled WGS sequence"/>
</dbReference>
<protein>
    <submittedName>
        <fullName evidence="1">Uncharacterized protein</fullName>
    </submittedName>
</protein>
<gene>
    <name evidence="1" type="ORF">CEPIT_LOCUS38986</name>
</gene>
<evidence type="ECO:0000313" key="1">
    <source>
        <dbReference type="EMBL" id="CAH9141251.1"/>
    </source>
</evidence>
<sequence>MSALAPVHPRIKGQLPYLFKSGFESKMPIKLLIPDCTSISITGDKSRSQFMCITDSPPYRGITHFRSKITLGTIGEHQKWKEGPKSQDKNKDPEFLCCTRSGTTYTRSGTLLKNQIGSNPGTRHHARRFLTTLGCHARSGDRQTRSGMSQFSGFREAL</sequence>
<dbReference type="EMBL" id="CAMAPF010001029">
    <property type="protein sequence ID" value="CAH9141251.1"/>
    <property type="molecule type" value="Genomic_DNA"/>
</dbReference>
<reference evidence="1" key="1">
    <citation type="submission" date="2022-07" db="EMBL/GenBank/DDBJ databases">
        <authorList>
            <person name="Macas J."/>
            <person name="Novak P."/>
            <person name="Neumann P."/>
        </authorList>
    </citation>
    <scope>NUCLEOTIDE SEQUENCE</scope>
</reference>